<dbReference type="RefSeq" id="WP_136064840.1">
    <property type="nucleotide sequence ID" value="NZ_CAAHFH010000003.1"/>
</dbReference>
<feature type="modified residue" description="Phosphohistidine" evidence="1">
    <location>
        <position position="68"/>
    </location>
</feature>
<keyword evidence="4" id="KW-1185">Reference proteome</keyword>
<evidence type="ECO:0000259" key="2">
    <source>
        <dbReference type="PROSITE" id="PS50894"/>
    </source>
</evidence>
<dbReference type="AlphaFoldDB" id="A0A6C2UVQ3"/>
<gene>
    <name evidence="3" type="ORF">SCARR_05013</name>
</gene>
<dbReference type="GO" id="GO:0004672">
    <property type="term" value="F:protein kinase activity"/>
    <property type="evidence" value="ECO:0007669"/>
    <property type="project" value="UniProtKB-ARBA"/>
</dbReference>
<accession>A0A6C2UVQ3</accession>
<protein>
    <recommendedName>
        <fullName evidence="2">HPt domain-containing protein</fullName>
    </recommendedName>
</protein>
<evidence type="ECO:0000313" key="4">
    <source>
        <dbReference type="Proteomes" id="UP000346198"/>
    </source>
</evidence>
<dbReference type="Gene3D" id="1.20.120.160">
    <property type="entry name" value="HPT domain"/>
    <property type="match status" value="1"/>
</dbReference>
<dbReference type="InterPro" id="IPR036641">
    <property type="entry name" value="HPT_dom_sf"/>
</dbReference>
<reference evidence="3 4" key="1">
    <citation type="submission" date="2019-04" db="EMBL/GenBank/DDBJ databases">
        <authorList>
            <person name="Van Vliet M D."/>
        </authorList>
    </citation>
    <scope>NUCLEOTIDE SEQUENCE [LARGE SCALE GENOMIC DNA]</scope>
    <source>
        <strain evidence="3 4">F21</strain>
    </source>
</reference>
<organism evidence="3 4">
    <name type="scientific">Pontiella sulfatireligans</name>
    <dbReference type="NCBI Taxonomy" id="2750658"/>
    <lineage>
        <taxon>Bacteria</taxon>
        <taxon>Pseudomonadati</taxon>
        <taxon>Kiritimatiellota</taxon>
        <taxon>Kiritimatiellia</taxon>
        <taxon>Kiritimatiellales</taxon>
        <taxon>Pontiellaceae</taxon>
        <taxon>Pontiella</taxon>
    </lineage>
</organism>
<dbReference type="Proteomes" id="UP000346198">
    <property type="component" value="Unassembled WGS sequence"/>
</dbReference>
<dbReference type="GO" id="GO:0000160">
    <property type="term" value="P:phosphorelay signal transduction system"/>
    <property type="evidence" value="ECO:0007669"/>
    <property type="project" value="InterPro"/>
</dbReference>
<sequence>MADVFGNMEWIAELIPDLQARSGQFMVDTDEIDDELIEVFTDELIRLTAELQDGLAKRDGEIIRMAAHSIKGMGGTIGLPEISVLGLEIENMAKEDRLEDAVSLVTALAEWMQVLQ</sequence>
<dbReference type="SUPFAM" id="SSF47226">
    <property type="entry name" value="Histidine-containing phosphotransfer domain, HPT domain"/>
    <property type="match status" value="1"/>
</dbReference>
<evidence type="ECO:0000256" key="1">
    <source>
        <dbReference type="PROSITE-ProRule" id="PRU00110"/>
    </source>
</evidence>
<dbReference type="CDD" id="cd00088">
    <property type="entry name" value="HPT"/>
    <property type="match status" value="1"/>
</dbReference>
<dbReference type="Pfam" id="PF01627">
    <property type="entry name" value="Hpt"/>
    <property type="match status" value="1"/>
</dbReference>
<dbReference type="EMBL" id="CAAHFH010000003">
    <property type="protein sequence ID" value="VGO22916.1"/>
    <property type="molecule type" value="Genomic_DNA"/>
</dbReference>
<keyword evidence="1" id="KW-0597">Phosphoprotein</keyword>
<feature type="domain" description="HPt" evidence="2">
    <location>
        <begin position="29"/>
        <end position="116"/>
    </location>
</feature>
<dbReference type="InterPro" id="IPR008207">
    <property type="entry name" value="Sig_transdc_His_kin_Hpt_dom"/>
</dbReference>
<proteinExistence type="predicted"/>
<dbReference type="PROSITE" id="PS50894">
    <property type="entry name" value="HPT"/>
    <property type="match status" value="1"/>
</dbReference>
<evidence type="ECO:0000313" key="3">
    <source>
        <dbReference type="EMBL" id="VGO22916.1"/>
    </source>
</evidence>
<name>A0A6C2UVQ3_9BACT</name>